<feature type="domain" description="Tf2-1-like SH3-like" evidence="1">
    <location>
        <begin position="38"/>
        <end position="101"/>
    </location>
</feature>
<evidence type="ECO:0000313" key="2">
    <source>
        <dbReference type="EMBL" id="KAJ1256973.1"/>
    </source>
</evidence>
<name>A0A9W8CFK4_9POAL</name>
<organism evidence="2 3">
    <name type="scientific">Paspalum vaginatum</name>
    <name type="common">seashore paspalum</name>
    <dbReference type="NCBI Taxonomy" id="158149"/>
    <lineage>
        <taxon>Eukaryota</taxon>
        <taxon>Viridiplantae</taxon>
        <taxon>Streptophyta</taxon>
        <taxon>Embryophyta</taxon>
        <taxon>Tracheophyta</taxon>
        <taxon>Spermatophyta</taxon>
        <taxon>Magnoliopsida</taxon>
        <taxon>Liliopsida</taxon>
        <taxon>Poales</taxon>
        <taxon>Poaceae</taxon>
        <taxon>PACMAD clade</taxon>
        <taxon>Panicoideae</taxon>
        <taxon>Andropogonodae</taxon>
        <taxon>Paspaleae</taxon>
        <taxon>Paspalinae</taxon>
        <taxon>Paspalum</taxon>
    </lineage>
</organism>
<gene>
    <name evidence="2" type="ORF">BS78_K256300</name>
</gene>
<proteinExistence type="predicted"/>
<evidence type="ECO:0000259" key="1">
    <source>
        <dbReference type="Pfam" id="PF24626"/>
    </source>
</evidence>
<dbReference type="SUPFAM" id="SSF54160">
    <property type="entry name" value="Chromo domain-like"/>
    <property type="match status" value="1"/>
</dbReference>
<accession>A0A9W8CFK4</accession>
<dbReference type="Pfam" id="PF24626">
    <property type="entry name" value="SH3_Tf2-1"/>
    <property type="match status" value="1"/>
</dbReference>
<dbReference type="Proteomes" id="UP001164776">
    <property type="component" value="Unassembled WGS sequence"/>
</dbReference>
<reference evidence="2 3" key="1">
    <citation type="submission" date="2022-10" db="EMBL/GenBank/DDBJ databases">
        <title>WGS assembly of Paspalum vaginatum 540-79.</title>
        <authorList>
            <person name="Sun G."/>
            <person name="Wase N."/>
            <person name="Shu S."/>
            <person name="Jenkins J."/>
            <person name="Zhou B."/>
            <person name="Torres-Rodriguez J."/>
            <person name="Chen C."/>
            <person name="Sandor L."/>
            <person name="Plott C."/>
            <person name="Yoshinga Y."/>
            <person name="Daum C."/>
            <person name="Qi P."/>
            <person name="Barry K."/>
            <person name="Lipzen A."/>
            <person name="Berry L."/>
            <person name="Pedersen C."/>
            <person name="Gottilla T."/>
            <person name="Foltz A."/>
            <person name="Yu H."/>
            <person name="O'Malley R."/>
            <person name="Zhang C."/>
            <person name="Devos K."/>
            <person name="Sigmon B."/>
            <person name="Yu B."/>
            <person name="Obata T."/>
            <person name="Schmutz J."/>
            <person name="Schnable J."/>
        </authorList>
    </citation>
    <scope>NUCLEOTIDE SEQUENCE [LARGE SCALE GENOMIC DNA]</scope>
    <source>
        <strain evidence="3">cv. 540-79</strain>
    </source>
</reference>
<comment type="caution">
    <text evidence="2">The sequence shown here is derived from an EMBL/GenBank/DDBJ whole genome shotgun (WGS) entry which is preliminary data.</text>
</comment>
<protein>
    <recommendedName>
        <fullName evidence="1">Tf2-1-like SH3-like domain-containing protein</fullName>
    </recommendedName>
</protein>
<evidence type="ECO:0000313" key="3">
    <source>
        <dbReference type="Proteomes" id="UP001164776"/>
    </source>
</evidence>
<dbReference type="EMBL" id="MU629452">
    <property type="protein sequence ID" value="KAJ1256973.1"/>
    <property type="molecule type" value="Genomic_DNA"/>
</dbReference>
<dbReference type="AlphaFoldDB" id="A0A9W8CFK4"/>
<dbReference type="PANTHER" id="PTHR46148:SF52">
    <property type="entry name" value="OS04G0603800 PROTEIN"/>
    <property type="match status" value="1"/>
</dbReference>
<dbReference type="InterPro" id="IPR016197">
    <property type="entry name" value="Chromo-like_dom_sf"/>
</dbReference>
<dbReference type="OrthoDB" id="5554229at2759"/>
<keyword evidence="3" id="KW-1185">Reference proteome</keyword>
<dbReference type="PANTHER" id="PTHR46148">
    <property type="entry name" value="CHROMO DOMAIN-CONTAINING PROTEIN"/>
    <property type="match status" value="1"/>
</dbReference>
<dbReference type="InterPro" id="IPR056924">
    <property type="entry name" value="SH3_Tf2-1"/>
</dbReference>
<sequence length="151" mass="17372">MQECQLMNSLLQQHLHRAQNRIKKQADKSRSERQFSVGDWVFLKLQPYVQSSLAPRANQKLAFKFFGPFQILQKHGSVAYKLKLPDSCSIHPIFHVSQLKAAVGQHQVLCPELPSEFSELQIPQKVLQTRWSSTGYQVLIKWSLISEELAT</sequence>